<dbReference type="InterPro" id="IPR030878">
    <property type="entry name" value="Ribosomal_uL15"/>
</dbReference>
<dbReference type="SUPFAM" id="SSF52080">
    <property type="entry name" value="Ribosomal proteins L15p and L18e"/>
    <property type="match status" value="1"/>
</dbReference>
<feature type="compositionally biased region" description="Gly residues" evidence="5">
    <location>
        <begin position="24"/>
        <end position="36"/>
    </location>
</feature>
<dbReference type="PANTHER" id="PTHR12934:SF11">
    <property type="entry name" value="LARGE RIBOSOMAL SUBUNIT PROTEIN UL15M"/>
    <property type="match status" value="1"/>
</dbReference>
<dbReference type="InterPro" id="IPR021131">
    <property type="entry name" value="Ribosomal_uL15/eL18"/>
</dbReference>
<organism evidence="7 8">
    <name type="scientific">Muiribacterium halophilum</name>
    <dbReference type="NCBI Taxonomy" id="2053465"/>
    <lineage>
        <taxon>Bacteria</taxon>
        <taxon>Candidatus Muiribacteriota</taxon>
        <taxon>Candidatus Muiribacteriia</taxon>
        <taxon>Candidatus Muiribacteriales</taxon>
        <taxon>Candidatus Muiribacteriaceae</taxon>
        <taxon>Candidatus Muiribacterium</taxon>
    </lineage>
</organism>
<dbReference type="EMBL" id="PKTG01000050">
    <property type="protein sequence ID" value="PLX18809.1"/>
    <property type="molecule type" value="Genomic_DNA"/>
</dbReference>
<evidence type="ECO:0000256" key="5">
    <source>
        <dbReference type="SAM" id="MobiDB-lite"/>
    </source>
</evidence>
<dbReference type="Gene3D" id="3.100.10.10">
    <property type="match status" value="1"/>
</dbReference>
<comment type="similarity">
    <text evidence="1 4">Belongs to the universal ribosomal protein uL15 family.</text>
</comment>
<evidence type="ECO:0000256" key="2">
    <source>
        <dbReference type="ARBA" id="ARBA00022980"/>
    </source>
</evidence>
<evidence type="ECO:0000256" key="3">
    <source>
        <dbReference type="ARBA" id="ARBA00023274"/>
    </source>
</evidence>
<dbReference type="GO" id="GO:0003735">
    <property type="term" value="F:structural constituent of ribosome"/>
    <property type="evidence" value="ECO:0007669"/>
    <property type="project" value="InterPro"/>
</dbReference>
<keyword evidence="4" id="KW-0694">RNA-binding</keyword>
<dbReference type="AlphaFoldDB" id="A0A2N5ZJF5"/>
<dbReference type="Proteomes" id="UP000234857">
    <property type="component" value="Unassembled WGS sequence"/>
</dbReference>
<dbReference type="InterPro" id="IPR005749">
    <property type="entry name" value="Ribosomal_uL15_bac-type"/>
</dbReference>
<dbReference type="GO" id="GO:0022625">
    <property type="term" value="C:cytosolic large ribosomal subunit"/>
    <property type="evidence" value="ECO:0007669"/>
    <property type="project" value="TreeGrafter"/>
</dbReference>
<dbReference type="PANTHER" id="PTHR12934">
    <property type="entry name" value="50S RIBOSOMAL PROTEIN L15"/>
    <property type="match status" value="1"/>
</dbReference>
<reference evidence="7 8" key="1">
    <citation type="submission" date="2017-11" db="EMBL/GenBank/DDBJ databases">
        <title>Genome-resolved metagenomics identifies genetic mobility, metabolic interactions, and unexpected diversity in perchlorate-reducing communities.</title>
        <authorList>
            <person name="Barnum T.P."/>
            <person name="Figueroa I.A."/>
            <person name="Carlstrom C.I."/>
            <person name="Lucas L.N."/>
            <person name="Engelbrektson A.L."/>
            <person name="Coates J.D."/>
        </authorList>
    </citation>
    <scope>NUCLEOTIDE SEQUENCE [LARGE SCALE GENOMIC DNA]</scope>
    <source>
        <strain evidence="7">BM706</strain>
    </source>
</reference>
<gene>
    <name evidence="4" type="primary">rplO</name>
    <name evidence="7" type="ORF">C0601_03695</name>
</gene>
<sequence>MITLNNFKKKPGARKAKKRVARGVGSGSGKTAGRGENGQQSRSGYSRRYGFEGGQMPLIRKIPKRGFSNYHHRKHFTILNISKLNVFEDGTDITPELLLEKGVISKIEKNGVKILGNGNLEKKLNVFAHKFTETAMKKIQDASGKAEVIK</sequence>
<evidence type="ECO:0000313" key="7">
    <source>
        <dbReference type="EMBL" id="PLX18809.1"/>
    </source>
</evidence>
<dbReference type="InterPro" id="IPR036227">
    <property type="entry name" value="Ribosomal_uL15/eL18_sf"/>
</dbReference>
<keyword evidence="3 4" id="KW-0687">Ribonucleoprotein</keyword>
<dbReference type="HAMAP" id="MF_01341">
    <property type="entry name" value="Ribosomal_uL15"/>
    <property type="match status" value="1"/>
</dbReference>
<keyword evidence="4" id="KW-0699">rRNA-binding</keyword>
<evidence type="ECO:0000259" key="6">
    <source>
        <dbReference type="Pfam" id="PF00828"/>
    </source>
</evidence>
<feature type="domain" description="Large ribosomal subunit protein uL15/eL18" evidence="6">
    <location>
        <begin position="79"/>
        <end position="147"/>
    </location>
</feature>
<dbReference type="GO" id="GO:0006412">
    <property type="term" value="P:translation"/>
    <property type="evidence" value="ECO:0007669"/>
    <property type="project" value="UniProtKB-UniRule"/>
</dbReference>
<keyword evidence="2 4" id="KW-0689">Ribosomal protein</keyword>
<feature type="compositionally biased region" description="Basic residues" evidence="5">
    <location>
        <begin position="7"/>
        <end position="21"/>
    </location>
</feature>
<dbReference type="Pfam" id="PF00828">
    <property type="entry name" value="Ribosomal_L27A"/>
    <property type="match status" value="1"/>
</dbReference>
<evidence type="ECO:0000256" key="4">
    <source>
        <dbReference type="HAMAP-Rule" id="MF_01341"/>
    </source>
</evidence>
<feature type="region of interest" description="Disordered" evidence="5">
    <location>
        <begin position="1"/>
        <end position="49"/>
    </location>
</feature>
<comment type="subunit">
    <text evidence="4">Part of the 50S ribosomal subunit.</text>
</comment>
<comment type="function">
    <text evidence="4">Binds to the 23S rRNA.</text>
</comment>
<dbReference type="NCBIfam" id="TIGR01071">
    <property type="entry name" value="rplO_bact"/>
    <property type="match status" value="1"/>
</dbReference>
<accession>A0A2N5ZJF5</accession>
<dbReference type="GO" id="GO:0019843">
    <property type="term" value="F:rRNA binding"/>
    <property type="evidence" value="ECO:0007669"/>
    <property type="project" value="UniProtKB-UniRule"/>
</dbReference>
<name>A0A2N5ZJF5_MUIH1</name>
<proteinExistence type="inferred from homology"/>
<protein>
    <recommendedName>
        <fullName evidence="4">Large ribosomal subunit protein uL15</fullName>
    </recommendedName>
</protein>
<evidence type="ECO:0000313" key="8">
    <source>
        <dbReference type="Proteomes" id="UP000234857"/>
    </source>
</evidence>
<evidence type="ECO:0000256" key="1">
    <source>
        <dbReference type="ARBA" id="ARBA00007320"/>
    </source>
</evidence>
<comment type="caution">
    <text evidence="7">The sequence shown here is derived from an EMBL/GenBank/DDBJ whole genome shotgun (WGS) entry which is preliminary data.</text>
</comment>